<dbReference type="EMBL" id="WBZB01000017">
    <property type="protein sequence ID" value="KAB3530567.1"/>
    <property type="molecule type" value="Genomic_DNA"/>
</dbReference>
<gene>
    <name evidence="1" type="ORF">F8153_06880</name>
</gene>
<dbReference type="AlphaFoldDB" id="A0A833HPE4"/>
<proteinExistence type="predicted"/>
<dbReference type="InterPro" id="IPR009229">
    <property type="entry name" value="AgrD"/>
</dbReference>
<dbReference type="OrthoDB" id="2088253at2"/>
<dbReference type="RefSeq" id="WP_151865640.1">
    <property type="nucleotide sequence ID" value="NZ_WBZB01000017.1"/>
</dbReference>
<dbReference type="Proteomes" id="UP000465601">
    <property type="component" value="Unassembled WGS sequence"/>
</dbReference>
<reference evidence="1 2" key="1">
    <citation type="submission" date="2019-10" db="EMBL/GenBank/DDBJ databases">
        <title>Alkaliphilus serpentinus sp. nov. and Alkaliphilus pronyensis sp. nov., two novel anaerobic alkaliphilic species isolated from the serpentinized-hosted hydrothermal field of the Prony Bay (New Caledonia).</title>
        <authorList>
            <person name="Postec A."/>
        </authorList>
    </citation>
    <scope>NUCLEOTIDE SEQUENCE [LARGE SCALE GENOMIC DNA]</scope>
    <source>
        <strain evidence="1 2">LacT</strain>
    </source>
</reference>
<evidence type="ECO:0000313" key="1">
    <source>
        <dbReference type="EMBL" id="KAB3530567.1"/>
    </source>
</evidence>
<name>A0A833HPE4_9FIRM</name>
<keyword evidence="2" id="KW-1185">Reference proteome</keyword>
<organism evidence="1 2">
    <name type="scientific">Alkaliphilus serpentinus</name>
    <dbReference type="NCBI Taxonomy" id="1482731"/>
    <lineage>
        <taxon>Bacteria</taxon>
        <taxon>Bacillati</taxon>
        <taxon>Bacillota</taxon>
        <taxon>Clostridia</taxon>
        <taxon>Peptostreptococcales</taxon>
        <taxon>Natronincolaceae</taxon>
        <taxon>Alkaliphilus</taxon>
    </lineage>
</organism>
<sequence length="38" mass="4209">MKRNLLKMVASLAVVFAGLGVSINCFGMLYQPKAPQRR</sequence>
<comment type="caution">
    <text evidence="1">The sequence shown here is derived from an EMBL/GenBank/DDBJ whole genome shotgun (WGS) entry which is preliminary data.</text>
</comment>
<evidence type="ECO:0000313" key="2">
    <source>
        <dbReference type="Proteomes" id="UP000465601"/>
    </source>
</evidence>
<protein>
    <submittedName>
        <fullName evidence="1">Cyclic lactone autoinducer peptide</fullName>
    </submittedName>
</protein>
<dbReference type="NCBIfam" id="TIGR04223">
    <property type="entry name" value="quorum_AgrD"/>
    <property type="match status" value="1"/>
</dbReference>
<accession>A0A833HPE4</accession>